<evidence type="ECO:0000256" key="2">
    <source>
        <dbReference type="SAM" id="Phobius"/>
    </source>
</evidence>
<evidence type="ECO:0000256" key="1">
    <source>
        <dbReference type="SAM" id="MobiDB-lite"/>
    </source>
</evidence>
<dbReference type="RefSeq" id="WP_184366714.1">
    <property type="nucleotide sequence ID" value="NZ_BAAAKM010000018.1"/>
</dbReference>
<dbReference type="AlphaFoldDB" id="A0A840WTP8"/>
<dbReference type="EMBL" id="JACHDO010000001">
    <property type="protein sequence ID" value="MBB5493518.1"/>
    <property type="molecule type" value="Genomic_DNA"/>
</dbReference>
<evidence type="ECO:0000313" key="3">
    <source>
        <dbReference type="EMBL" id="MBB5493518.1"/>
    </source>
</evidence>
<dbReference type="Proteomes" id="UP000579647">
    <property type="component" value="Unassembled WGS sequence"/>
</dbReference>
<accession>A0A840WTP8</accession>
<sequence>MPTESLRKGHLPSEQCTPRPGEPQEESENTAGPGLQLISGQTITEDFGGAPLAGFLFVVAASLPLAVNAGAYLVGTLVLLGGIATA</sequence>
<keyword evidence="2" id="KW-1133">Transmembrane helix</keyword>
<comment type="caution">
    <text evidence="3">The sequence shown here is derived from an EMBL/GenBank/DDBJ whole genome shotgun (WGS) entry which is preliminary data.</text>
</comment>
<organism evidence="3 4">
    <name type="scientific">Nocardiopsis metallicus</name>
    <dbReference type="NCBI Taxonomy" id="179819"/>
    <lineage>
        <taxon>Bacteria</taxon>
        <taxon>Bacillati</taxon>
        <taxon>Actinomycetota</taxon>
        <taxon>Actinomycetes</taxon>
        <taxon>Streptosporangiales</taxon>
        <taxon>Nocardiopsidaceae</taxon>
        <taxon>Nocardiopsis</taxon>
    </lineage>
</organism>
<name>A0A840WTP8_9ACTN</name>
<reference evidence="3 4" key="1">
    <citation type="submission" date="2020-08" db="EMBL/GenBank/DDBJ databases">
        <title>Sequencing the genomes of 1000 actinobacteria strains.</title>
        <authorList>
            <person name="Klenk H.-P."/>
        </authorList>
    </citation>
    <scope>NUCLEOTIDE SEQUENCE [LARGE SCALE GENOMIC DNA]</scope>
    <source>
        <strain evidence="3 4">DSM 44598</strain>
    </source>
</reference>
<keyword evidence="2" id="KW-0812">Transmembrane</keyword>
<feature type="transmembrane region" description="Helical" evidence="2">
    <location>
        <begin position="55"/>
        <end position="80"/>
    </location>
</feature>
<feature type="region of interest" description="Disordered" evidence="1">
    <location>
        <begin position="1"/>
        <end position="35"/>
    </location>
</feature>
<proteinExistence type="predicted"/>
<keyword evidence="2" id="KW-0472">Membrane</keyword>
<gene>
    <name evidence="3" type="ORF">HNR07_004655</name>
</gene>
<keyword evidence="4" id="KW-1185">Reference proteome</keyword>
<evidence type="ECO:0000313" key="4">
    <source>
        <dbReference type="Proteomes" id="UP000579647"/>
    </source>
</evidence>
<protein>
    <submittedName>
        <fullName evidence="3">Uncharacterized protein</fullName>
    </submittedName>
</protein>